<evidence type="ECO:0000313" key="2">
    <source>
        <dbReference type="EMBL" id="VDK27388.1"/>
    </source>
</evidence>
<reference evidence="2 3" key="1">
    <citation type="submission" date="2018-11" db="EMBL/GenBank/DDBJ databases">
        <authorList>
            <consortium name="Pathogen Informatics"/>
        </authorList>
    </citation>
    <scope>NUCLEOTIDE SEQUENCE [LARGE SCALE GENOMIC DNA]</scope>
</reference>
<gene>
    <name evidence="2" type="ORF">ASIM_LOCUS6606</name>
</gene>
<keyword evidence="1" id="KW-0812">Transmembrane</keyword>
<name>A0A3P6Q944_ANISI</name>
<proteinExistence type="predicted"/>
<dbReference type="EMBL" id="UYRR01014595">
    <property type="protein sequence ID" value="VDK27388.1"/>
    <property type="molecule type" value="Genomic_DNA"/>
</dbReference>
<organism evidence="2 3">
    <name type="scientific">Anisakis simplex</name>
    <name type="common">Herring worm</name>
    <dbReference type="NCBI Taxonomy" id="6269"/>
    <lineage>
        <taxon>Eukaryota</taxon>
        <taxon>Metazoa</taxon>
        <taxon>Ecdysozoa</taxon>
        <taxon>Nematoda</taxon>
        <taxon>Chromadorea</taxon>
        <taxon>Rhabditida</taxon>
        <taxon>Spirurina</taxon>
        <taxon>Ascaridomorpha</taxon>
        <taxon>Ascaridoidea</taxon>
        <taxon>Anisakidae</taxon>
        <taxon>Anisakis</taxon>
        <taxon>Anisakis simplex complex</taxon>
    </lineage>
</organism>
<evidence type="ECO:0000313" key="3">
    <source>
        <dbReference type="Proteomes" id="UP000267096"/>
    </source>
</evidence>
<keyword evidence="3" id="KW-1185">Reference proteome</keyword>
<evidence type="ECO:0000256" key="1">
    <source>
        <dbReference type="SAM" id="Phobius"/>
    </source>
</evidence>
<protein>
    <submittedName>
        <fullName evidence="2">Uncharacterized protein</fullName>
    </submittedName>
</protein>
<dbReference type="OrthoDB" id="5870850at2759"/>
<accession>A0A3P6Q944</accession>
<keyword evidence="1" id="KW-0472">Membrane</keyword>
<dbReference type="AlphaFoldDB" id="A0A3P6Q944"/>
<sequence>MVLLVALVAVTFVSPGFFSGLLWGLYLSFLGFLYFFVSEPQQRRASVTTHASAVMTSNDIIFSISEELQQRKTAKNIVYKGWMNELRERYDPATYHVNQCQTIGRAIAANIATRAECTEARISYGQNVE</sequence>
<dbReference type="Proteomes" id="UP000267096">
    <property type="component" value="Unassembled WGS sequence"/>
</dbReference>
<keyword evidence="1" id="KW-1133">Transmembrane helix</keyword>
<feature type="transmembrane region" description="Helical" evidence="1">
    <location>
        <begin position="12"/>
        <end position="37"/>
    </location>
</feature>